<dbReference type="CDD" id="cd08977">
    <property type="entry name" value="SusD"/>
    <property type="match status" value="1"/>
</dbReference>
<protein>
    <submittedName>
        <fullName evidence="8">RagB/SusD family nutrient uptake outer membrane protein</fullName>
    </submittedName>
</protein>
<dbReference type="Gene3D" id="1.25.40.390">
    <property type="match status" value="1"/>
</dbReference>
<evidence type="ECO:0000256" key="4">
    <source>
        <dbReference type="ARBA" id="ARBA00023136"/>
    </source>
</evidence>
<keyword evidence="9" id="KW-1185">Reference proteome</keyword>
<keyword evidence="3" id="KW-0732">Signal</keyword>
<dbReference type="EMBL" id="CP021235">
    <property type="protein sequence ID" value="ARS36192.1"/>
    <property type="molecule type" value="Genomic_DNA"/>
</dbReference>
<dbReference type="Pfam" id="PF07980">
    <property type="entry name" value="SusD_RagB"/>
    <property type="match status" value="1"/>
</dbReference>
<dbReference type="KEGG" id="pact:CA264_12530"/>
<dbReference type="PROSITE" id="PS51257">
    <property type="entry name" value="PROKAR_LIPOPROTEIN"/>
    <property type="match status" value="1"/>
</dbReference>
<evidence type="ECO:0000313" key="8">
    <source>
        <dbReference type="EMBL" id="ARS36192.1"/>
    </source>
</evidence>
<evidence type="ECO:0000313" key="9">
    <source>
        <dbReference type="Proteomes" id="UP000266292"/>
    </source>
</evidence>
<evidence type="ECO:0000256" key="2">
    <source>
        <dbReference type="ARBA" id="ARBA00006275"/>
    </source>
</evidence>
<keyword evidence="4" id="KW-0472">Membrane</keyword>
<feature type="domain" description="RagB/SusD" evidence="6">
    <location>
        <begin position="350"/>
        <end position="498"/>
    </location>
</feature>
<sequence length="498" mass="55325">MRLKHILYPTLLAAGLAGFSSCDKDFLELQPKGTQLESNFYQNEEQVYQALVAVYDVLQWGTSGGYTMKQPLLTVASDEAYAGGSDASDQPSWVAWDNFTLDPYITPSSGLWQKSYSGVYRANLLLSKIEQVPGLSEPVKARVVAETKALRAYFYFDLVRFFGNVPLITEPIPNSELYTQPQAKPDAVYAQIEQDLNDARAALPTTIPAGEKGRFSRYTATAILGKVIMWQNNNARMAEAAQLFNEVNTSGVYALQESYEDVFRPDNAFNSESILEIPHSSKAAWGDWNWVNGGEGNVAPQFVGPADYSGPTFTGGWGFAPVSLELVEAMEGDPRFEYTIIDGKKLKEEGATYNTRYQNTDYFIRKYAPLAAYRSTVGTPELNWPINEIEIRLADTYLLEAEALVRSGGDTNRAKELLNAVRARVGLAPVEPTLENIYRERRLELATEGHRYFDLVRTGRAAAVLGPLGFQANKNEVLPIPQQEVDITNGVLKQNPGY</sequence>
<organism evidence="8 9">
    <name type="scientific">Pontibacter actiniarum</name>
    <dbReference type="NCBI Taxonomy" id="323450"/>
    <lineage>
        <taxon>Bacteria</taxon>
        <taxon>Pseudomonadati</taxon>
        <taxon>Bacteroidota</taxon>
        <taxon>Cytophagia</taxon>
        <taxon>Cytophagales</taxon>
        <taxon>Hymenobacteraceae</taxon>
        <taxon>Pontibacter</taxon>
    </lineage>
</organism>
<evidence type="ECO:0000256" key="1">
    <source>
        <dbReference type="ARBA" id="ARBA00004442"/>
    </source>
</evidence>
<reference evidence="9" key="1">
    <citation type="submission" date="2017-05" db="EMBL/GenBank/DDBJ databases">
        <authorList>
            <person name="Ray J."/>
            <person name="Price M."/>
            <person name="Deutschbauer A."/>
        </authorList>
    </citation>
    <scope>NUCLEOTIDE SEQUENCE [LARGE SCALE GENOMIC DNA]</scope>
    <source>
        <strain evidence="9">DSM 19842</strain>
    </source>
</reference>
<dbReference type="InterPro" id="IPR012944">
    <property type="entry name" value="SusD_RagB_dom"/>
</dbReference>
<evidence type="ECO:0000259" key="6">
    <source>
        <dbReference type="Pfam" id="PF07980"/>
    </source>
</evidence>
<dbReference type="InterPro" id="IPR033985">
    <property type="entry name" value="SusD-like_N"/>
</dbReference>
<keyword evidence="5" id="KW-0998">Cell outer membrane</keyword>
<evidence type="ECO:0000259" key="7">
    <source>
        <dbReference type="Pfam" id="PF14322"/>
    </source>
</evidence>
<dbReference type="Proteomes" id="UP000266292">
    <property type="component" value="Chromosome"/>
</dbReference>
<evidence type="ECO:0000256" key="3">
    <source>
        <dbReference type="ARBA" id="ARBA00022729"/>
    </source>
</evidence>
<evidence type="ECO:0000256" key="5">
    <source>
        <dbReference type="ARBA" id="ARBA00023237"/>
    </source>
</evidence>
<gene>
    <name evidence="8" type="ORF">CA264_12530</name>
</gene>
<comment type="similarity">
    <text evidence="2">Belongs to the SusD family.</text>
</comment>
<accession>A0A1X9YTL9</accession>
<dbReference type="GO" id="GO:0009279">
    <property type="term" value="C:cell outer membrane"/>
    <property type="evidence" value="ECO:0007669"/>
    <property type="project" value="UniProtKB-SubCell"/>
</dbReference>
<dbReference type="AlphaFoldDB" id="A0A1X9YTL9"/>
<name>A0A1X9YTL9_9BACT</name>
<dbReference type="SUPFAM" id="SSF48452">
    <property type="entry name" value="TPR-like"/>
    <property type="match status" value="1"/>
</dbReference>
<dbReference type="InterPro" id="IPR011990">
    <property type="entry name" value="TPR-like_helical_dom_sf"/>
</dbReference>
<dbReference type="OrthoDB" id="9792139at2"/>
<dbReference type="STRING" id="709015.GCA_000472485_02538"/>
<dbReference type="Pfam" id="PF14322">
    <property type="entry name" value="SusD-like_3"/>
    <property type="match status" value="1"/>
</dbReference>
<feature type="domain" description="SusD-like N-terminal" evidence="7">
    <location>
        <begin position="25"/>
        <end position="227"/>
    </location>
</feature>
<dbReference type="RefSeq" id="WP_025607627.1">
    <property type="nucleotide sequence ID" value="NZ_CP021235.1"/>
</dbReference>
<proteinExistence type="inferred from homology"/>
<comment type="subcellular location">
    <subcellularLocation>
        <location evidence="1">Cell outer membrane</location>
    </subcellularLocation>
</comment>